<organism evidence="1 2">
    <name type="scientific">Paramecium pentaurelia</name>
    <dbReference type="NCBI Taxonomy" id="43138"/>
    <lineage>
        <taxon>Eukaryota</taxon>
        <taxon>Sar</taxon>
        <taxon>Alveolata</taxon>
        <taxon>Ciliophora</taxon>
        <taxon>Intramacronucleata</taxon>
        <taxon>Oligohymenophorea</taxon>
        <taxon>Peniculida</taxon>
        <taxon>Parameciidae</taxon>
        <taxon>Paramecium</taxon>
    </lineage>
</organism>
<comment type="caution">
    <text evidence="1">The sequence shown here is derived from an EMBL/GenBank/DDBJ whole genome shotgun (WGS) entry which is preliminary data.</text>
</comment>
<dbReference type="OrthoDB" id="1470350at2759"/>
<reference evidence="1" key="1">
    <citation type="submission" date="2021-01" db="EMBL/GenBank/DDBJ databases">
        <authorList>
            <consortium name="Genoscope - CEA"/>
            <person name="William W."/>
        </authorList>
    </citation>
    <scope>NUCLEOTIDE SEQUENCE</scope>
</reference>
<dbReference type="AlphaFoldDB" id="A0A8S1SQC9"/>
<dbReference type="EMBL" id="CAJJDO010000010">
    <property type="protein sequence ID" value="CAD8142150.1"/>
    <property type="molecule type" value="Genomic_DNA"/>
</dbReference>
<proteinExistence type="predicted"/>
<evidence type="ECO:0000313" key="1">
    <source>
        <dbReference type="EMBL" id="CAD8142150.1"/>
    </source>
</evidence>
<accession>A0A8S1SQC9</accession>
<sequence length="188" mass="22850">MIQFFITDSIEVLYYHCLYIFAWYPEAQQEIREEILSACTEEQILVDKVKQLKNNLYLLMKLKDQEIQLYLDTLSQRSQSIKNQNLIIKHFLQSVSEQHFINLEDFYLKRWLTPKQILDNIFQDKIESYFTLPSFLDRSKELQRMTLMKTKFIIQPNEFVVPKWTLRFLYQLEPSNCVRLIKIQDNHN</sequence>
<keyword evidence="2" id="KW-1185">Reference proteome</keyword>
<gene>
    <name evidence="1" type="ORF">PPENT_87.1.T0100489</name>
</gene>
<evidence type="ECO:0000313" key="2">
    <source>
        <dbReference type="Proteomes" id="UP000689195"/>
    </source>
</evidence>
<name>A0A8S1SQC9_9CILI</name>
<protein>
    <submittedName>
        <fullName evidence="1">Uncharacterized protein</fullName>
    </submittedName>
</protein>
<dbReference type="Proteomes" id="UP000689195">
    <property type="component" value="Unassembled WGS sequence"/>
</dbReference>